<keyword evidence="2" id="KW-1185">Reference proteome</keyword>
<sequence length="81" mass="9037">MAAELGAGLRIFRDRWESHRDISTNVRLNKKQICTQLGDLFFIISVLQAQQPCYPSCPDGPRLVGILGLPLSGCLKLCVFF</sequence>
<comment type="caution">
    <text evidence="1">The sequence shown here is derived from an EMBL/GenBank/DDBJ whole genome shotgun (WGS) entry which is preliminary data.</text>
</comment>
<proteinExistence type="predicted"/>
<evidence type="ECO:0000313" key="2">
    <source>
        <dbReference type="Proteomes" id="UP001623348"/>
    </source>
</evidence>
<gene>
    <name evidence="1" type="ORF">GRJ2_000667100</name>
</gene>
<dbReference type="EMBL" id="BAAFJT010000002">
    <property type="protein sequence ID" value="GAB0182018.1"/>
    <property type="molecule type" value="Genomic_DNA"/>
</dbReference>
<dbReference type="Proteomes" id="UP001623348">
    <property type="component" value="Unassembled WGS sequence"/>
</dbReference>
<accession>A0ABC9WA24</accession>
<name>A0ABC9WA24_GRUJA</name>
<dbReference type="AlphaFoldDB" id="A0ABC9WA24"/>
<evidence type="ECO:0000313" key="1">
    <source>
        <dbReference type="EMBL" id="GAB0182018.1"/>
    </source>
</evidence>
<organism evidence="1 2">
    <name type="scientific">Grus japonensis</name>
    <name type="common">Japanese crane</name>
    <name type="synonym">Red-crowned crane</name>
    <dbReference type="NCBI Taxonomy" id="30415"/>
    <lineage>
        <taxon>Eukaryota</taxon>
        <taxon>Metazoa</taxon>
        <taxon>Chordata</taxon>
        <taxon>Craniata</taxon>
        <taxon>Vertebrata</taxon>
        <taxon>Euteleostomi</taxon>
        <taxon>Archelosauria</taxon>
        <taxon>Archosauria</taxon>
        <taxon>Dinosauria</taxon>
        <taxon>Saurischia</taxon>
        <taxon>Theropoda</taxon>
        <taxon>Coelurosauria</taxon>
        <taxon>Aves</taxon>
        <taxon>Neognathae</taxon>
        <taxon>Neoaves</taxon>
        <taxon>Gruiformes</taxon>
        <taxon>Gruidae</taxon>
        <taxon>Grus</taxon>
    </lineage>
</organism>
<protein>
    <submittedName>
        <fullName evidence="1">Uncharacterized protein</fullName>
    </submittedName>
</protein>
<reference evidence="1 2" key="1">
    <citation type="submission" date="2024-06" db="EMBL/GenBank/DDBJ databases">
        <title>The draft genome of Grus japonensis, version 3.</title>
        <authorList>
            <person name="Nabeshima K."/>
            <person name="Suzuki S."/>
            <person name="Onuma M."/>
        </authorList>
    </citation>
    <scope>NUCLEOTIDE SEQUENCE [LARGE SCALE GENOMIC DNA]</scope>
    <source>
        <strain evidence="1 2">451A</strain>
    </source>
</reference>